<comment type="caution">
    <text evidence="3">The sequence shown here is derived from an EMBL/GenBank/DDBJ whole genome shotgun (WGS) entry which is preliminary data.</text>
</comment>
<dbReference type="Pfam" id="PF24729">
    <property type="entry name" value="Acb2_Tad1_hairpin"/>
    <property type="match status" value="1"/>
</dbReference>
<dbReference type="EMBL" id="NART01000016">
    <property type="protein sequence ID" value="OTQ10538.1"/>
    <property type="molecule type" value="Genomic_DNA"/>
</dbReference>
<sequence length="78" mass="8753">MKQLTYGQKLVNTNFNPSELESVGICKKHIAAVIDQLNDLREKTESPETKRICSIAITELQGAQMWSVKALTWSDTNS</sequence>
<evidence type="ECO:0000313" key="6">
    <source>
        <dbReference type="Proteomes" id="UP000194977"/>
    </source>
</evidence>
<dbReference type="Proteomes" id="UP000194977">
    <property type="component" value="Unassembled WGS sequence"/>
</dbReference>
<name>A0A242NG25_9GAMM</name>
<dbReference type="Proteomes" id="UP000194800">
    <property type="component" value="Unassembled WGS sequence"/>
</dbReference>
<dbReference type="RefSeq" id="WP_086301205.1">
    <property type="nucleotide sequence ID" value="NZ_MZNE01000019.1"/>
</dbReference>
<dbReference type="InterPro" id="IPR056098">
    <property type="entry name" value="Acb2/Tad1_hairpin"/>
</dbReference>
<proteinExistence type="predicted"/>
<dbReference type="OrthoDB" id="5683416at2"/>
<accession>A0A242NG25</accession>
<dbReference type="AlphaFoldDB" id="A0A242NG25"/>
<evidence type="ECO:0000313" key="4">
    <source>
        <dbReference type="EMBL" id="OTQ10538.1"/>
    </source>
</evidence>
<evidence type="ECO:0000256" key="1">
    <source>
        <dbReference type="ARBA" id="ARBA00022741"/>
    </source>
</evidence>
<organism evidence="3 6">
    <name type="scientific">Gilliamella apicola</name>
    <dbReference type="NCBI Taxonomy" id="1196095"/>
    <lineage>
        <taxon>Bacteria</taxon>
        <taxon>Pseudomonadati</taxon>
        <taxon>Pseudomonadota</taxon>
        <taxon>Gammaproteobacteria</taxon>
        <taxon>Orbales</taxon>
        <taxon>Orbaceae</taxon>
        <taxon>Gilliamella</taxon>
    </lineage>
</organism>
<keyword evidence="5" id="KW-1185">Reference proteome</keyword>
<dbReference type="GO" id="GO:0000166">
    <property type="term" value="F:nucleotide binding"/>
    <property type="evidence" value="ECO:0007669"/>
    <property type="project" value="UniProtKB-KW"/>
</dbReference>
<feature type="domain" description="Acb2/Tad1 hairpin" evidence="2">
    <location>
        <begin position="16"/>
        <end position="72"/>
    </location>
</feature>
<reference evidence="5 6" key="1">
    <citation type="submission" date="2017-03" db="EMBL/GenBank/DDBJ databases">
        <title>Comparative genomics of honeybee gut symbionts reveal geographically distinct and subgroup specific antibiotic resistance.</title>
        <authorList>
            <person name="Ludvigsen J."/>
            <person name="Porcellato D."/>
            <person name="Labee-Lund T.M."/>
            <person name="Amdam G.V."/>
            <person name="Rudi K."/>
        </authorList>
    </citation>
    <scope>NUCLEOTIDE SEQUENCE [LARGE SCALE GENOMIC DNA]</scope>
    <source>
        <strain evidence="3 6">A-7-12</strain>
        <strain evidence="4 5">A-9-12</strain>
    </source>
</reference>
<keyword evidence="1" id="KW-0547">Nucleotide-binding</keyword>
<protein>
    <recommendedName>
        <fullName evidence="2">Acb2/Tad1 hairpin domain-containing protein</fullName>
    </recommendedName>
</protein>
<gene>
    <name evidence="4" type="ORF">B6C91_05140</name>
    <name evidence="3" type="ORF">B6D08_09420</name>
</gene>
<evidence type="ECO:0000259" key="2">
    <source>
        <dbReference type="Pfam" id="PF24729"/>
    </source>
</evidence>
<evidence type="ECO:0000313" key="5">
    <source>
        <dbReference type="Proteomes" id="UP000194800"/>
    </source>
</evidence>
<dbReference type="EMBL" id="NARP01000024">
    <property type="protein sequence ID" value="OTP98845.1"/>
    <property type="molecule type" value="Genomic_DNA"/>
</dbReference>
<evidence type="ECO:0000313" key="3">
    <source>
        <dbReference type="EMBL" id="OTP98845.1"/>
    </source>
</evidence>